<dbReference type="InterPro" id="IPR033879">
    <property type="entry name" value="UPP_Pase"/>
</dbReference>
<dbReference type="SUPFAM" id="SSF48317">
    <property type="entry name" value="Acid phosphatase/Vanadium-dependent haloperoxidase"/>
    <property type="match status" value="1"/>
</dbReference>
<evidence type="ECO:0000256" key="1">
    <source>
        <dbReference type="SAM" id="Phobius"/>
    </source>
</evidence>
<dbReference type="PANTHER" id="PTHR14969">
    <property type="entry name" value="SPHINGOSINE-1-PHOSPHATE PHOSPHOHYDROLASE"/>
    <property type="match status" value="1"/>
</dbReference>
<protein>
    <submittedName>
        <fullName evidence="3">Undecaprenyl-diphosphatase</fullName>
    </submittedName>
</protein>
<dbReference type="RefSeq" id="WP_062601902.1">
    <property type="nucleotide sequence ID" value="NZ_FCOX02000002.1"/>
</dbReference>
<comment type="caution">
    <text evidence="3">The sequence shown here is derived from an EMBL/GenBank/DDBJ whole genome shotgun (WGS) entry which is preliminary data.</text>
</comment>
<dbReference type="GO" id="GO:0005886">
    <property type="term" value="C:plasma membrane"/>
    <property type="evidence" value="ECO:0007669"/>
    <property type="project" value="InterPro"/>
</dbReference>
<dbReference type="CDD" id="cd03385">
    <property type="entry name" value="PAP2_BcrC_like"/>
    <property type="match status" value="1"/>
</dbReference>
<dbReference type="PANTHER" id="PTHR14969:SF13">
    <property type="entry name" value="AT30094P"/>
    <property type="match status" value="1"/>
</dbReference>
<proteinExistence type="predicted"/>
<keyword evidence="1" id="KW-0812">Transmembrane</keyword>
<dbReference type="SMART" id="SM00014">
    <property type="entry name" value="acidPPc"/>
    <property type="match status" value="1"/>
</dbReference>
<feature type="domain" description="Phosphatidic acid phosphatase type 2/haloperoxidase" evidence="2">
    <location>
        <begin position="62"/>
        <end position="167"/>
    </location>
</feature>
<feature type="transmembrane region" description="Helical" evidence="1">
    <location>
        <begin position="28"/>
        <end position="50"/>
    </location>
</feature>
<dbReference type="Pfam" id="PF01569">
    <property type="entry name" value="PAP2"/>
    <property type="match status" value="1"/>
</dbReference>
<keyword evidence="1" id="KW-0472">Membrane</keyword>
<gene>
    <name evidence="3" type="ORF">AWB78_00501</name>
</gene>
<evidence type="ECO:0000313" key="4">
    <source>
        <dbReference type="Proteomes" id="UP000071859"/>
    </source>
</evidence>
<dbReference type="InterPro" id="IPR000326">
    <property type="entry name" value="PAP2/HPO"/>
</dbReference>
<organism evidence="3 4">
    <name type="scientific">Caballeronia calidae</name>
    <dbReference type="NCBI Taxonomy" id="1777139"/>
    <lineage>
        <taxon>Bacteria</taxon>
        <taxon>Pseudomonadati</taxon>
        <taxon>Pseudomonadota</taxon>
        <taxon>Betaproteobacteria</taxon>
        <taxon>Burkholderiales</taxon>
        <taxon>Burkholderiaceae</taxon>
        <taxon>Caballeronia</taxon>
    </lineage>
</organism>
<dbReference type="EMBL" id="FCOX02000002">
    <property type="protein sequence ID" value="SAK44334.1"/>
    <property type="molecule type" value="Genomic_DNA"/>
</dbReference>
<keyword evidence="1" id="KW-1133">Transmembrane helix</keyword>
<dbReference type="OrthoDB" id="9801622at2"/>
<name>A0A157ZFN0_9BURK</name>
<keyword evidence="4" id="KW-1185">Reference proteome</keyword>
<dbReference type="AlphaFoldDB" id="A0A157ZFN0"/>
<dbReference type="Proteomes" id="UP000071859">
    <property type="component" value="Unassembled WGS sequence"/>
</dbReference>
<dbReference type="Gene3D" id="1.20.144.10">
    <property type="entry name" value="Phosphatidic acid phosphatase type 2/haloperoxidase"/>
    <property type="match status" value="1"/>
</dbReference>
<evidence type="ECO:0000259" key="2">
    <source>
        <dbReference type="SMART" id="SM00014"/>
    </source>
</evidence>
<accession>A0A157ZFN0</accession>
<sequence length="200" mass="22036">MNTLEALNHAWFLSINATPATPPWQMDIALAIANDFVFLIPVLLTLLWLFGDRQQRSAAVRACCVALLALGFNQLIGLLWMHPRPFMIGLGHTFIEHAPDSSFPSDHATLFASVALTFLLGRLWRCGLLVTLAGIAIAWARVRIGVHYPLDMAGAVGVACVAYASIVPLWARAGDALMRLLIALYRKLLSWPIRRGWLAP</sequence>
<feature type="transmembrane region" description="Helical" evidence="1">
    <location>
        <begin position="152"/>
        <end position="171"/>
    </location>
</feature>
<evidence type="ECO:0000313" key="3">
    <source>
        <dbReference type="EMBL" id="SAK44334.1"/>
    </source>
</evidence>
<feature type="transmembrane region" description="Helical" evidence="1">
    <location>
        <begin position="62"/>
        <end position="81"/>
    </location>
</feature>
<dbReference type="InterPro" id="IPR036938">
    <property type="entry name" value="PAP2/HPO_sf"/>
</dbReference>
<feature type="transmembrane region" description="Helical" evidence="1">
    <location>
        <begin position="110"/>
        <end position="140"/>
    </location>
</feature>
<reference evidence="3" key="1">
    <citation type="submission" date="2016-01" db="EMBL/GenBank/DDBJ databases">
        <authorList>
            <person name="Peeters C."/>
        </authorList>
    </citation>
    <scope>NUCLEOTIDE SEQUENCE</scope>
    <source>
        <strain evidence="3">LMG 29321</strain>
    </source>
</reference>
<dbReference type="GO" id="GO:0050380">
    <property type="term" value="F:undecaprenyl-diphosphatase activity"/>
    <property type="evidence" value="ECO:0007669"/>
    <property type="project" value="InterPro"/>
</dbReference>